<dbReference type="AlphaFoldDB" id="A0AAD3S053"/>
<protein>
    <submittedName>
        <fullName evidence="1">Uncharacterized protein</fullName>
    </submittedName>
</protein>
<accession>A0AAD3S053</accession>
<comment type="caution">
    <text evidence="1">The sequence shown here is derived from an EMBL/GenBank/DDBJ whole genome shotgun (WGS) entry which is preliminary data.</text>
</comment>
<reference evidence="1" key="1">
    <citation type="submission" date="2023-05" db="EMBL/GenBank/DDBJ databases">
        <title>Nepenthes gracilis genome sequencing.</title>
        <authorList>
            <person name="Fukushima K."/>
        </authorList>
    </citation>
    <scope>NUCLEOTIDE SEQUENCE</scope>
    <source>
        <strain evidence="1">SING2019-196</strain>
    </source>
</reference>
<organism evidence="1 2">
    <name type="scientific">Nepenthes gracilis</name>
    <name type="common">Slender pitcher plant</name>
    <dbReference type="NCBI Taxonomy" id="150966"/>
    <lineage>
        <taxon>Eukaryota</taxon>
        <taxon>Viridiplantae</taxon>
        <taxon>Streptophyta</taxon>
        <taxon>Embryophyta</taxon>
        <taxon>Tracheophyta</taxon>
        <taxon>Spermatophyta</taxon>
        <taxon>Magnoliopsida</taxon>
        <taxon>eudicotyledons</taxon>
        <taxon>Gunneridae</taxon>
        <taxon>Pentapetalae</taxon>
        <taxon>Caryophyllales</taxon>
        <taxon>Nepenthaceae</taxon>
        <taxon>Nepenthes</taxon>
    </lineage>
</organism>
<keyword evidence="2" id="KW-1185">Reference proteome</keyword>
<sequence length="71" mass="8224">MELERRLLHGSWTKIGNRETSGGTRRPPTVSAFLTHKNRSAKEHGGFGMWVSRFLFVRTPENREFLRVLAL</sequence>
<name>A0AAD3S053_NEPGR</name>
<dbReference type="Proteomes" id="UP001279734">
    <property type="component" value="Unassembled WGS sequence"/>
</dbReference>
<gene>
    <name evidence="1" type="ORF">Nepgr_003736</name>
</gene>
<proteinExistence type="predicted"/>
<evidence type="ECO:0000313" key="1">
    <source>
        <dbReference type="EMBL" id="GMH01897.1"/>
    </source>
</evidence>
<dbReference type="EMBL" id="BSYO01000003">
    <property type="protein sequence ID" value="GMH01897.1"/>
    <property type="molecule type" value="Genomic_DNA"/>
</dbReference>
<evidence type="ECO:0000313" key="2">
    <source>
        <dbReference type="Proteomes" id="UP001279734"/>
    </source>
</evidence>